<dbReference type="GO" id="GO:0005791">
    <property type="term" value="C:rough endoplasmic reticulum"/>
    <property type="evidence" value="ECO:0007669"/>
    <property type="project" value="TreeGrafter"/>
</dbReference>
<keyword evidence="6" id="KW-0732">Signal</keyword>
<dbReference type="GO" id="GO:0031638">
    <property type="term" value="P:zymogen activation"/>
    <property type="evidence" value="ECO:0007669"/>
    <property type="project" value="TreeGrafter"/>
</dbReference>
<dbReference type="Gene3D" id="2.40.10.10">
    <property type="entry name" value="Trypsin-like serine proteases"/>
    <property type="match status" value="1"/>
</dbReference>
<dbReference type="Ensembl" id="ENSCGRT00001019168.1">
    <property type="protein sequence ID" value="ENSCGRP00001014930.1"/>
    <property type="gene ID" value="ENSCGRG00001015673.1"/>
</dbReference>
<dbReference type="SUPFAM" id="SSF50494">
    <property type="entry name" value="Trypsin-like serine proteases"/>
    <property type="match status" value="1"/>
</dbReference>
<keyword evidence="4" id="KW-1015">Disulfide bond</keyword>
<evidence type="ECO:0000256" key="1">
    <source>
        <dbReference type="ARBA" id="ARBA00022670"/>
    </source>
</evidence>
<dbReference type="PANTHER" id="PTHR24264:SF46">
    <property type="entry name" value="COAGULATION FACTOR XII"/>
    <property type="match status" value="1"/>
</dbReference>
<feature type="signal peptide" evidence="6">
    <location>
        <begin position="1"/>
        <end position="19"/>
    </location>
</feature>
<evidence type="ECO:0000256" key="6">
    <source>
        <dbReference type="SAM" id="SignalP"/>
    </source>
</evidence>
<keyword evidence="2" id="KW-0378">Hydrolase</keyword>
<evidence type="ECO:0000313" key="8">
    <source>
        <dbReference type="Ensembl" id="ENSCGRP00001014930.1"/>
    </source>
</evidence>
<dbReference type="InterPro" id="IPR050127">
    <property type="entry name" value="Serine_Proteases_S1"/>
</dbReference>
<dbReference type="PANTHER" id="PTHR24264">
    <property type="entry name" value="TRYPSIN-RELATED"/>
    <property type="match status" value="1"/>
</dbReference>
<feature type="domain" description="Peptidase S1" evidence="7">
    <location>
        <begin position="1"/>
        <end position="142"/>
    </location>
</feature>
<evidence type="ECO:0000259" key="7">
    <source>
        <dbReference type="PROSITE" id="PS50240"/>
    </source>
</evidence>
<dbReference type="GO" id="GO:0007596">
    <property type="term" value="P:blood coagulation"/>
    <property type="evidence" value="ECO:0007669"/>
    <property type="project" value="TreeGrafter"/>
</dbReference>
<dbReference type="SMART" id="SM00020">
    <property type="entry name" value="Tryp_SPc"/>
    <property type="match status" value="1"/>
</dbReference>
<dbReference type="FunFam" id="2.40.10.10:FF:000002">
    <property type="entry name" value="Transmembrane protease serine"/>
    <property type="match status" value="1"/>
</dbReference>
<dbReference type="Pfam" id="PF00089">
    <property type="entry name" value="Trypsin"/>
    <property type="match status" value="1"/>
</dbReference>
<organism evidence="8 9">
    <name type="scientific">Cricetulus griseus</name>
    <name type="common">Chinese hamster</name>
    <name type="synonym">Cricetulus barabensis griseus</name>
    <dbReference type="NCBI Taxonomy" id="10029"/>
    <lineage>
        <taxon>Eukaryota</taxon>
        <taxon>Metazoa</taxon>
        <taxon>Chordata</taxon>
        <taxon>Craniata</taxon>
        <taxon>Vertebrata</taxon>
        <taxon>Euteleostomi</taxon>
        <taxon>Mammalia</taxon>
        <taxon>Eutheria</taxon>
        <taxon>Euarchontoglires</taxon>
        <taxon>Glires</taxon>
        <taxon>Rodentia</taxon>
        <taxon>Myomorpha</taxon>
        <taxon>Muroidea</taxon>
        <taxon>Cricetidae</taxon>
        <taxon>Cricetinae</taxon>
        <taxon>Cricetulus</taxon>
    </lineage>
</organism>
<dbReference type="GeneTree" id="ENSGT00940000161657"/>
<feature type="chain" id="PRO_5033990582" description="Peptidase S1 domain-containing protein" evidence="6">
    <location>
        <begin position="20"/>
        <end position="143"/>
    </location>
</feature>
<dbReference type="PROSITE" id="PS00135">
    <property type="entry name" value="TRYPSIN_SER"/>
    <property type="match status" value="1"/>
</dbReference>
<sequence length="143" mass="15171">MRALLLLGSLLVSLDLTLPAPPWKGPKEFKHGADEPTVGAEEYASFLQEAQVPFISQERCSSADVHGDAILPGMLCAGFLEGGTDACQGDSGGPLVCEEGAEEHRLTLRGIISWGSGCGDRNKPGVYTDVANYLAWIQEHTAS</sequence>
<keyword evidence="3" id="KW-0720">Serine protease</keyword>
<comment type="similarity">
    <text evidence="5">Belongs to the peptidase S1 family. CLIP subfamily.</text>
</comment>
<dbReference type="GO" id="GO:0004252">
    <property type="term" value="F:serine-type endopeptidase activity"/>
    <property type="evidence" value="ECO:0007669"/>
    <property type="project" value="InterPro"/>
</dbReference>
<name>A0A8C2QIL0_CRIGR</name>
<dbReference type="InterPro" id="IPR009003">
    <property type="entry name" value="Peptidase_S1_PA"/>
</dbReference>
<dbReference type="InterPro" id="IPR001254">
    <property type="entry name" value="Trypsin_dom"/>
</dbReference>
<reference evidence="8" key="2">
    <citation type="submission" date="2025-09" db="UniProtKB">
        <authorList>
            <consortium name="Ensembl"/>
        </authorList>
    </citation>
    <scope>IDENTIFICATION</scope>
</reference>
<dbReference type="Proteomes" id="UP000694386">
    <property type="component" value="Unplaced"/>
</dbReference>
<dbReference type="AlphaFoldDB" id="A0A8C2QIL0"/>
<reference evidence="8" key="1">
    <citation type="submission" date="2025-08" db="UniProtKB">
        <authorList>
            <consortium name="Ensembl"/>
        </authorList>
    </citation>
    <scope>IDENTIFICATION</scope>
</reference>
<dbReference type="PROSITE" id="PS50240">
    <property type="entry name" value="TRYPSIN_DOM"/>
    <property type="match status" value="1"/>
</dbReference>
<evidence type="ECO:0000313" key="9">
    <source>
        <dbReference type="Proteomes" id="UP000694386"/>
    </source>
</evidence>
<evidence type="ECO:0000256" key="2">
    <source>
        <dbReference type="ARBA" id="ARBA00022801"/>
    </source>
</evidence>
<keyword evidence="1" id="KW-0645">Protease</keyword>
<dbReference type="InterPro" id="IPR043504">
    <property type="entry name" value="Peptidase_S1_PA_chymotrypsin"/>
</dbReference>
<evidence type="ECO:0000256" key="5">
    <source>
        <dbReference type="ARBA" id="ARBA00024195"/>
    </source>
</evidence>
<dbReference type="CDD" id="cd00190">
    <property type="entry name" value="Tryp_SPc"/>
    <property type="match status" value="1"/>
</dbReference>
<evidence type="ECO:0000256" key="3">
    <source>
        <dbReference type="ARBA" id="ARBA00022825"/>
    </source>
</evidence>
<dbReference type="InterPro" id="IPR033116">
    <property type="entry name" value="TRYPSIN_SER"/>
</dbReference>
<evidence type="ECO:0000256" key="4">
    <source>
        <dbReference type="ARBA" id="ARBA00023157"/>
    </source>
</evidence>
<protein>
    <recommendedName>
        <fullName evidence="7">Peptidase S1 domain-containing protein</fullName>
    </recommendedName>
</protein>
<dbReference type="GO" id="GO:0005615">
    <property type="term" value="C:extracellular space"/>
    <property type="evidence" value="ECO:0007669"/>
    <property type="project" value="TreeGrafter"/>
</dbReference>
<accession>A0A8C2QIL0</accession>
<proteinExistence type="inferred from homology"/>